<dbReference type="InterPro" id="IPR023796">
    <property type="entry name" value="Serpin_dom"/>
</dbReference>
<dbReference type="PROSITE" id="PS00284">
    <property type="entry name" value="SERPIN"/>
    <property type="match status" value="1"/>
</dbReference>
<dbReference type="InterPro" id="IPR036186">
    <property type="entry name" value="Serpin_sf"/>
</dbReference>
<dbReference type="AlphaFoldDB" id="A0A835NZR0"/>
<dbReference type="InterPro" id="IPR023795">
    <property type="entry name" value="Serpin_CS"/>
</dbReference>
<comment type="caution">
    <text evidence="4">The sequence shown here is derived from an EMBL/GenBank/DDBJ whole genome shotgun (WGS) entry which is preliminary data.</text>
</comment>
<reference evidence="5" key="3">
    <citation type="submission" date="2022-01" db="EMBL/GenBank/DDBJ databases">
        <authorList>
            <person name="Rubenstein D.R."/>
        </authorList>
    </citation>
    <scope>NUCLEOTIDE SEQUENCE</scope>
    <source>
        <strain evidence="5">SS15</strain>
        <tissue evidence="5">Liver</tissue>
    </source>
</reference>
<dbReference type="GO" id="GO:0004867">
    <property type="term" value="F:serine-type endopeptidase inhibitor activity"/>
    <property type="evidence" value="ECO:0007669"/>
    <property type="project" value="InterPro"/>
</dbReference>
<sequence length="247" mass="28073">MGKTFPPNLLLCVGPQDIELFPRLGSKTMRKAKGHITQGQGDTPRQELRSAAQGPSGKVDISFPKFKLEQKYKMKKLLQGLGIKKLFTRSADLSHLTDHEYVAVSQVVQKAVIEVDEEGTEAAAASGSQITAFTVPPVIKVDRPFLFMIFEETFKTLLFIGRNYIHLMQQIEELIYLKINYKDSDMLFNSKRFHWVAVLTHLHSETPLQKAYQEELKVPFSNENNAKENTKASLKEKAPAYWPLYNS</sequence>
<proteinExistence type="inferred from homology"/>
<dbReference type="Gene3D" id="3.30.497.10">
    <property type="entry name" value="Antithrombin, subunit I, domain 2"/>
    <property type="match status" value="1"/>
</dbReference>
<dbReference type="GO" id="GO:0005615">
    <property type="term" value="C:extracellular space"/>
    <property type="evidence" value="ECO:0007669"/>
    <property type="project" value="InterPro"/>
</dbReference>
<accession>A0A835NZR0</accession>
<evidence type="ECO:0000313" key="6">
    <source>
        <dbReference type="Proteomes" id="UP000618051"/>
    </source>
</evidence>
<name>A0A835NZR0_9PASS</name>
<dbReference type="InterPro" id="IPR042178">
    <property type="entry name" value="Serpin_sf_1"/>
</dbReference>
<gene>
    <name evidence="5" type="ORF">IHE44_0013714</name>
    <name evidence="4" type="ORF">IHE44_003628</name>
</gene>
<dbReference type="Gene3D" id="2.10.310.10">
    <property type="entry name" value="Serpins superfamily"/>
    <property type="match status" value="1"/>
</dbReference>
<dbReference type="Proteomes" id="UP000618051">
    <property type="component" value="Unassembled WGS sequence"/>
</dbReference>
<evidence type="ECO:0000259" key="3">
    <source>
        <dbReference type="SMART" id="SM00093"/>
    </source>
</evidence>
<dbReference type="Pfam" id="PF00079">
    <property type="entry name" value="Serpin"/>
    <property type="match status" value="1"/>
</dbReference>
<comment type="similarity">
    <text evidence="1">Belongs to the serpin family.</text>
</comment>
<dbReference type="OrthoDB" id="10063692at2759"/>
<dbReference type="PANTHER" id="PTHR11461">
    <property type="entry name" value="SERINE PROTEASE INHIBITOR, SERPIN"/>
    <property type="match status" value="1"/>
</dbReference>
<reference evidence="5 6" key="2">
    <citation type="journal article" date="2021" name="J. Hered.">
        <title>Feather Gene Expression Elucidates the Developmental Basis of Plumage Iridescence in African Starlings.</title>
        <authorList>
            <person name="Rubenstein D.R."/>
            <person name="Corvelo A."/>
            <person name="MacManes M.D."/>
            <person name="Maia R."/>
            <person name="Narzisi G."/>
            <person name="Rousaki A."/>
            <person name="Vandenabeele P."/>
            <person name="Shawkey M.D."/>
            <person name="Solomon J."/>
        </authorList>
    </citation>
    <scope>NUCLEOTIDE SEQUENCE [LARGE SCALE GENOMIC DNA]</scope>
    <source>
        <strain evidence="5">SS15</strain>
    </source>
</reference>
<feature type="region of interest" description="Disordered" evidence="2">
    <location>
        <begin position="31"/>
        <end position="56"/>
    </location>
</feature>
<reference evidence="4" key="1">
    <citation type="submission" date="2020-10" db="EMBL/GenBank/DDBJ databases">
        <title>Feather gene expression reveals the developmental basis of iridescence in African starlings.</title>
        <authorList>
            <person name="Rubenstein D.R."/>
        </authorList>
    </citation>
    <scope>NUCLEOTIDE SEQUENCE</scope>
    <source>
        <strain evidence="4">SS15</strain>
        <tissue evidence="4">Liver</tissue>
    </source>
</reference>
<feature type="domain" description="Serpin" evidence="3">
    <location>
        <begin position="1"/>
        <end position="166"/>
    </location>
</feature>
<evidence type="ECO:0000313" key="5">
    <source>
        <dbReference type="EMBL" id="KAI1237631.1"/>
    </source>
</evidence>
<protein>
    <recommendedName>
        <fullName evidence="3">Serpin domain-containing protein</fullName>
    </recommendedName>
</protein>
<dbReference type="SUPFAM" id="SSF56574">
    <property type="entry name" value="Serpins"/>
    <property type="match status" value="1"/>
</dbReference>
<dbReference type="EMBL" id="JADDUC020000007">
    <property type="protein sequence ID" value="KAI1237631.1"/>
    <property type="molecule type" value="Genomic_DNA"/>
</dbReference>
<evidence type="ECO:0000313" key="4">
    <source>
        <dbReference type="EMBL" id="KAG0126781.1"/>
    </source>
</evidence>
<dbReference type="EMBL" id="JADDUC010000017">
    <property type="protein sequence ID" value="KAG0126781.1"/>
    <property type="molecule type" value="Genomic_DNA"/>
</dbReference>
<evidence type="ECO:0000256" key="2">
    <source>
        <dbReference type="SAM" id="MobiDB-lite"/>
    </source>
</evidence>
<dbReference type="PANTHER" id="PTHR11461:SF191">
    <property type="entry name" value="PROTEIN Z-DEPENDENT PROTEASE INHIBITOR"/>
    <property type="match status" value="1"/>
</dbReference>
<evidence type="ECO:0000256" key="1">
    <source>
        <dbReference type="RuleBase" id="RU000411"/>
    </source>
</evidence>
<keyword evidence="6" id="KW-1185">Reference proteome</keyword>
<dbReference type="SMART" id="SM00093">
    <property type="entry name" value="SERPIN"/>
    <property type="match status" value="1"/>
</dbReference>
<organism evidence="4">
    <name type="scientific">Lamprotornis superbus</name>
    <dbReference type="NCBI Taxonomy" id="245042"/>
    <lineage>
        <taxon>Eukaryota</taxon>
        <taxon>Metazoa</taxon>
        <taxon>Chordata</taxon>
        <taxon>Craniata</taxon>
        <taxon>Vertebrata</taxon>
        <taxon>Euteleostomi</taxon>
        <taxon>Archelosauria</taxon>
        <taxon>Archosauria</taxon>
        <taxon>Dinosauria</taxon>
        <taxon>Saurischia</taxon>
        <taxon>Theropoda</taxon>
        <taxon>Coelurosauria</taxon>
        <taxon>Aves</taxon>
        <taxon>Neognathae</taxon>
        <taxon>Neoaves</taxon>
        <taxon>Telluraves</taxon>
        <taxon>Australaves</taxon>
        <taxon>Passeriformes</taxon>
        <taxon>Sturnidae</taxon>
        <taxon>Lamprotornis</taxon>
    </lineage>
</organism>
<dbReference type="InterPro" id="IPR000215">
    <property type="entry name" value="Serpin_fam"/>
</dbReference>